<evidence type="ECO:0000256" key="11">
    <source>
        <dbReference type="RuleBase" id="RU361215"/>
    </source>
</evidence>
<dbReference type="EMBL" id="LT598464">
    <property type="protein sequence ID" value="SCU80947.1"/>
    <property type="molecule type" value="Genomic_DNA"/>
</dbReference>
<evidence type="ECO:0000259" key="12">
    <source>
        <dbReference type="PROSITE" id="PS52048"/>
    </source>
</evidence>
<dbReference type="InterPro" id="IPR017390">
    <property type="entry name" value="Ubiquitinyl_hydrolase_UCH37"/>
</dbReference>
<evidence type="ECO:0000256" key="5">
    <source>
        <dbReference type="ARBA" id="ARBA00022801"/>
    </source>
</evidence>
<evidence type="ECO:0000256" key="10">
    <source>
        <dbReference type="PROSITE-ProRule" id="PRU01393"/>
    </source>
</evidence>
<dbReference type="InterPro" id="IPR036959">
    <property type="entry name" value="Peptidase_C12_UCH_sf"/>
</dbReference>
<evidence type="ECO:0000256" key="7">
    <source>
        <dbReference type="PIRNR" id="PIRNR038120"/>
    </source>
</evidence>
<dbReference type="PANTHER" id="PTHR10589">
    <property type="entry name" value="UBIQUITIN CARBOXYL-TERMINAL HYDROLASE"/>
    <property type="match status" value="1"/>
</dbReference>
<dbReference type="Proteomes" id="UP000191024">
    <property type="component" value="Chromosome B"/>
</dbReference>
<dbReference type="EC" id="3.4.19.12" evidence="7 11"/>
<comment type="catalytic activity">
    <reaction evidence="1 7 10 11">
        <text>Thiol-dependent hydrolysis of ester, thioester, amide, peptide and isopeptide bonds formed by the C-terminal Gly of ubiquitin (a 76-residue protein attached to proteins as an intracellular targeting signal).</text>
        <dbReference type="EC" id="3.4.19.12"/>
    </reaction>
</comment>
<keyword evidence="6 7" id="KW-0788">Thiol protease</keyword>
<dbReference type="PANTHER" id="PTHR10589:SF16">
    <property type="entry name" value="UBIQUITIN CARBOXYL-TERMINAL HYDROLASE ISOZYME L5"/>
    <property type="match status" value="1"/>
</dbReference>
<sequence>MSWNTIESDAGVFTELVKNLGVQGVQFEDVPVLDDLTMMGCDLYGVVFLFQYNAEEYGRDKLSHGQYVTEYPDSLFFAQQTIQNACGTQAVLNALLSLSAENPQTIKLGNTLSTFLEFTSGFNDSALKGETISNSEEIRSVHNSFTSPDPFVMDENRPTPDSRNTSELFHFVAFIPCGGAIYELDGLRSSPIVYSDCGKDNGNPEIFAANVANILQKRIAADAAHGSAKFSVMAIIRDRLDALKDKLASGAIDEYTFQVQLNNELQKREGWKREIVMRRNNFYGLAFELLKQVTSDMTDDDFKKQVSKAQQSTQSKLGQFYQ</sequence>
<dbReference type="Gene3D" id="3.40.532.10">
    <property type="entry name" value="Peptidase C12, ubiquitin carboxyl-terminal hydrolase"/>
    <property type="match status" value="1"/>
</dbReference>
<evidence type="ECO:0000256" key="8">
    <source>
        <dbReference type="PIRSR" id="PIRSR038120-1"/>
    </source>
</evidence>
<dbReference type="GO" id="GO:0016579">
    <property type="term" value="P:protein deubiquitination"/>
    <property type="evidence" value="ECO:0007669"/>
    <property type="project" value="InterPro"/>
</dbReference>
<organism evidence="13 14">
    <name type="scientific">Lachancea mirantina</name>
    <dbReference type="NCBI Taxonomy" id="1230905"/>
    <lineage>
        <taxon>Eukaryota</taxon>
        <taxon>Fungi</taxon>
        <taxon>Dikarya</taxon>
        <taxon>Ascomycota</taxon>
        <taxon>Saccharomycotina</taxon>
        <taxon>Saccharomycetes</taxon>
        <taxon>Saccharomycetales</taxon>
        <taxon>Saccharomycetaceae</taxon>
        <taxon>Lachancea</taxon>
    </lineage>
</organism>
<dbReference type="OrthoDB" id="1924260at2759"/>
<dbReference type="InterPro" id="IPR038765">
    <property type="entry name" value="Papain-like_cys_pep_sf"/>
</dbReference>
<dbReference type="PRINTS" id="PR00707">
    <property type="entry name" value="UBCTHYDRLASE"/>
</dbReference>
<dbReference type="InterPro" id="IPR001578">
    <property type="entry name" value="Peptidase_C12_UCH"/>
</dbReference>
<evidence type="ECO:0000256" key="2">
    <source>
        <dbReference type="ARBA" id="ARBA00009326"/>
    </source>
</evidence>
<evidence type="ECO:0000256" key="1">
    <source>
        <dbReference type="ARBA" id="ARBA00000707"/>
    </source>
</evidence>
<feature type="site" description="Important for enzyme activity" evidence="9 10">
    <location>
        <position position="185"/>
    </location>
</feature>
<keyword evidence="4 7" id="KW-0833">Ubl conjugation pathway</keyword>
<evidence type="ECO:0000256" key="4">
    <source>
        <dbReference type="ARBA" id="ARBA00022786"/>
    </source>
</evidence>
<dbReference type="Pfam" id="PF01088">
    <property type="entry name" value="Peptidase_C12"/>
    <property type="match status" value="1"/>
</dbReference>
<keyword evidence="14" id="KW-1185">Reference proteome</keyword>
<accession>A0A1G4IVP0</accession>
<evidence type="ECO:0000313" key="13">
    <source>
        <dbReference type="EMBL" id="SCU80947.1"/>
    </source>
</evidence>
<evidence type="ECO:0000256" key="9">
    <source>
        <dbReference type="PIRSR" id="PIRSR038120-2"/>
    </source>
</evidence>
<dbReference type="STRING" id="1230905.A0A1G4IVP0"/>
<protein>
    <recommendedName>
        <fullName evidence="7 11">Ubiquitin carboxyl-terminal hydrolase</fullName>
        <ecNumber evidence="7 11">3.4.19.12</ecNumber>
    </recommendedName>
</protein>
<feature type="site" description="Transition state stabilizer" evidence="10">
    <location>
        <position position="80"/>
    </location>
</feature>
<dbReference type="GO" id="GO:0004843">
    <property type="term" value="F:cysteine-type deubiquitinase activity"/>
    <property type="evidence" value="ECO:0007669"/>
    <property type="project" value="UniProtKB-UniRule"/>
</dbReference>
<proteinExistence type="inferred from homology"/>
<reference evidence="13 14" key="1">
    <citation type="submission" date="2016-03" db="EMBL/GenBank/DDBJ databases">
        <authorList>
            <person name="Devillers H."/>
        </authorList>
    </citation>
    <scope>NUCLEOTIDE SEQUENCE [LARGE SCALE GENOMIC DNA]</scope>
    <source>
        <strain evidence="13">CBS 11717</strain>
    </source>
</reference>
<keyword evidence="3 7" id="KW-0645">Protease</keyword>
<evidence type="ECO:0000256" key="3">
    <source>
        <dbReference type="ARBA" id="ARBA00022670"/>
    </source>
</evidence>
<feature type="active site" description="Proton donor" evidence="8 10">
    <location>
        <position position="170"/>
    </location>
</feature>
<evidence type="ECO:0000313" key="14">
    <source>
        <dbReference type="Proteomes" id="UP000191024"/>
    </source>
</evidence>
<feature type="active site" description="Nucleophile" evidence="8 10">
    <location>
        <position position="86"/>
    </location>
</feature>
<keyword evidence="5 7" id="KW-0378">Hydrolase</keyword>
<name>A0A1G4IVP0_9SACH</name>
<dbReference type="GO" id="GO:0006511">
    <property type="term" value="P:ubiquitin-dependent protein catabolic process"/>
    <property type="evidence" value="ECO:0007669"/>
    <property type="project" value="UniProtKB-UniRule"/>
</dbReference>
<comment type="similarity">
    <text evidence="2 7 10 11">Belongs to the peptidase C12 family.</text>
</comment>
<dbReference type="GO" id="GO:0005737">
    <property type="term" value="C:cytoplasm"/>
    <property type="evidence" value="ECO:0007669"/>
    <property type="project" value="TreeGrafter"/>
</dbReference>
<evidence type="ECO:0000256" key="6">
    <source>
        <dbReference type="ARBA" id="ARBA00022807"/>
    </source>
</evidence>
<dbReference type="AlphaFoldDB" id="A0A1G4IVP0"/>
<dbReference type="PIRSF" id="PIRSF038120">
    <property type="entry name" value="Ubiquitinyl_hydrolase_UCH37"/>
    <property type="match status" value="1"/>
</dbReference>
<dbReference type="SUPFAM" id="SSF54001">
    <property type="entry name" value="Cysteine proteinases"/>
    <property type="match status" value="1"/>
</dbReference>
<dbReference type="PROSITE" id="PS52048">
    <property type="entry name" value="UCH_DOMAIN"/>
    <property type="match status" value="1"/>
</dbReference>
<feature type="domain" description="UCH catalytic" evidence="12">
    <location>
        <begin position="2"/>
        <end position="237"/>
    </location>
</feature>
<gene>
    <name evidence="13" type="ORF">LAMI_0B04258G</name>
</gene>